<evidence type="ECO:0000256" key="2">
    <source>
        <dbReference type="ARBA" id="ARBA00008156"/>
    </source>
</evidence>
<comment type="similarity">
    <text evidence="2">Belongs to the bacterial PQQ dehydrogenase family.</text>
</comment>
<dbReference type="Proteomes" id="UP001396334">
    <property type="component" value="Unassembled WGS sequence"/>
</dbReference>
<dbReference type="SUPFAM" id="SSF50998">
    <property type="entry name" value="Quinoprotein alcohol dehydrogenase-like"/>
    <property type="match status" value="1"/>
</dbReference>
<dbReference type="InterPro" id="IPR011047">
    <property type="entry name" value="Quinoprotein_ADH-like_sf"/>
</dbReference>
<evidence type="ECO:0000313" key="7">
    <source>
        <dbReference type="Proteomes" id="UP001396334"/>
    </source>
</evidence>
<proteinExistence type="inferred from homology"/>
<evidence type="ECO:0000256" key="1">
    <source>
        <dbReference type="ARBA" id="ARBA00001931"/>
    </source>
</evidence>
<sequence length="314" mass="33482">MLPDNFGKRGQYAGAAIWGSSPPIDIARNLIYIATGNLYSTPQNITDCQERQNNQTQVPPTHSDECVEPDNHSDSFLALDLDTGNIKWFHQLGGYDVWFFVCNNLSVPDCPPGPNPDADFGEAPMMLSIDVNGTKKDIVVAVQKSGFAWALDRDNGNIIWSTEAGPGGIAGGGTWGAATDEMRVYTNIVNSEGKTFTLKPSTRNTTAGGWVTMDAKTGQILWSIGDPSNGTANGPVTVANGVLFGGSTYKEGPIYAMDAKSGKILWSYNTGATVFGGMSVSDGCIFIGHGYRVSFGVLSPNYTAGNSLFAFCIF</sequence>
<comment type="cofactor">
    <cofactor evidence="1">
        <name>pyrroloquinoline quinone</name>
        <dbReference type="ChEBI" id="CHEBI:58442"/>
    </cofactor>
</comment>
<gene>
    <name evidence="6" type="ORF">V6N11_043606</name>
</gene>
<evidence type="ECO:0000259" key="5">
    <source>
        <dbReference type="Pfam" id="PF13360"/>
    </source>
</evidence>
<comment type="caution">
    <text evidence="6">The sequence shown here is derived from an EMBL/GenBank/DDBJ whole genome shotgun (WGS) entry which is preliminary data.</text>
</comment>
<keyword evidence="7" id="KW-1185">Reference proteome</keyword>
<keyword evidence="3" id="KW-0560">Oxidoreductase</keyword>
<reference evidence="6 7" key="1">
    <citation type="journal article" date="2024" name="G3 (Bethesda)">
        <title>Genome assembly of Hibiscus sabdariffa L. provides insights into metabolisms of medicinal natural products.</title>
        <authorList>
            <person name="Kim T."/>
        </authorList>
    </citation>
    <scope>NUCLEOTIDE SEQUENCE [LARGE SCALE GENOMIC DNA]</scope>
    <source>
        <strain evidence="6">TK-2024</strain>
        <tissue evidence="6">Old leaves</tissue>
    </source>
</reference>
<feature type="domain" description="Pyrrolo-quinoline quinone repeat" evidence="4">
    <location>
        <begin position="69"/>
        <end position="163"/>
    </location>
</feature>
<dbReference type="EMBL" id="JBBPBN010000023">
    <property type="protein sequence ID" value="KAK9010737.1"/>
    <property type="molecule type" value="Genomic_DNA"/>
</dbReference>
<dbReference type="PANTHER" id="PTHR32303:SF10">
    <property type="entry name" value="OUTER MEMBRANE PROTEIN ASSEMBLY FACTOR BAMB"/>
    <property type="match status" value="1"/>
</dbReference>
<dbReference type="Pfam" id="PF13360">
    <property type="entry name" value="PQQ_2"/>
    <property type="match status" value="1"/>
</dbReference>
<accession>A0ABR2RCT6</accession>
<dbReference type="SMART" id="SM00564">
    <property type="entry name" value="PQQ"/>
    <property type="match status" value="4"/>
</dbReference>
<protein>
    <recommendedName>
        <fullName evidence="4 5">Pyrrolo-quinoline quinone repeat domain-containing protein</fullName>
    </recommendedName>
</protein>
<evidence type="ECO:0000256" key="3">
    <source>
        <dbReference type="ARBA" id="ARBA00023002"/>
    </source>
</evidence>
<dbReference type="InterPro" id="IPR018391">
    <property type="entry name" value="PQQ_b-propeller_rpt"/>
</dbReference>
<dbReference type="PANTHER" id="PTHR32303">
    <property type="entry name" value="QUINOPROTEIN ALCOHOL DEHYDROGENASE (CYTOCHROME C)"/>
    <property type="match status" value="1"/>
</dbReference>
<dbReference type="Pfam" id="PF01011">
    <property type="entry name" value="PQQ"/>
    <property type="match status" value="1"/>
</dbReference>
<name>A0ABR2RCT6_9ROSI</name>
<dbReference type="InterPro" id="IPR002372">
    <property type="entry name" value="PQQ_rpt_dom"/>
</dbReference>
<evidence type="ECO:0000313" key="6">
    <source>
        <dbReference type="EMBL" id="KAK9010737.1"/>
    </source>
</evidence>
<feature type="domain" description="Pyrrolo-quinoline quinone repeat" evidence="5">
    <location>
        <begin position="210"/>
        <end position="287"/>
    </location>
</feature>
<dbReference type="Gene3D" id="2.140.10.10">
    <property type="entry name" value="Quinoprotein alcohol dehydrogenase-like superfamily"/>
    <property type="match status" value="1"/>
</dbReference>
<evidence type="ECO:0000259" key="4">
    <source>
        <dbReference type="Pfam" id="PF01011"/>
    </source>
</evidence>
<organism evidence="6 7">
    <name type="scientific">Hibiscus sabdariffa</name>
    <name type="common">roselle</name>
    <dbReference type="NCBI Taxonomy" id="183260"/>
    <lineage>
        <taxon>Eukaryota</taxon>
        <taxon>Viridiplantae</taxon>
        <taxon>Streptophyta</taxon>
        <taxon>Embryophyta</taxon>
        <taxon>Tracheophyta</taxon>
        <taxon>Spermatophyta</taxon>
        <taxon>Magnoliopsida</taxon>
        <taxon>eudicotyledons</taxon>
        <taxon>Gunneridae</taxon>
        <taxon>Pentapetalae</taxon>
        <taxon>rosids</taxon>
        <taxon>malvids</taxon>
        <taxon>Malvales</taxon>
        <taxon>Malvaceae</taxon>
        <taxon>Malvoideae</taxon>
        <taxon>Hibiscus</taxon>
    </lineage>
</organism>